<dbReference type="SUPFAM" id="SSF56112">
    <property type="entry name" value="Protein kinase-like (PK-like)"/>
    <property type="match status" value="1"/>
</dbReference>
<dbReference type="GO" id="GO:0005524">
    <property type="term" value="F:ATP binding"/>
    <property type="evidence" value="ECO:0007669"/>
    <property type="project" value="InterPro"/>
</dbReference>
<dbReference type="OrthoDB" id="1866797at2759"/>
<dbReference type="InterPro" id="IPR011009">
    <property type="entry name" value="Kinase-like_dom_sf"/>
</dbReference>
<evidence type="ECO:0000313" key="4">
    <source>
        <dbReference type="Proteomes" id="UP000683360"/>
    </source>
</evidence>
<feature type="compositionally biased region" description="Low complexity" evidence="1">
    <location>
        <begin position="1290"/>
        <end position="1302"/>
    </location>
</feature>
<dbReference type="GO" id="GO:0005730">
    <property type="term" value="C:nucleolus"/>
    <property type="evidence" value="ECO:0007669"/>
    <property type="project" value="TreeGrafter"/>
</dbReference>
<reference evidence="3" key="1">
    <citation type="submission" date="2021-03" db="EMBL/GenBank/DDBJ databases">
        <authorList>
            <person name="Bekaert M."/>
        </authorList>
    </citation>
    <scope>NUCLEOTIDE SEQUENCE</scope>
</reference>
<dbReference type="PANTHER" id="PTHR10925">
    <property type="entry name" value="N-ACETYLTRANSFERASE 10"/>
    <property type="match status" value="1"/>
</dbReference>
<dbReference type="EC" id="2.3.1.-" evidence="3"/>
<dbReference type="GO" id="GO:1904812">
    <property type="term" value="P:rRNA acetylation involved in maturation of SSU-rRNA"/>
    <property type="evidence" value="ECO:0007669"/>
    <property type="project" value="TreeGrafter"/>
</dbReference>
<dbReference type="SMART" id="SM00220">
    <property type="entry name" value="S_TKc"/>
    <property type="match status" value="1"/>
</dbReference>
<dbReference type="GO" id="GO:0030686">
    <property type="term" value="C:90S preribosome"/>
    <property type="evidence" value="ECO:0007669"/>
    <property type="project" value="TreeGrafter"/>
</dbReference>
<dbReference type="InterPro" id="IPR008271">
    <property type="entry name" value="Ser/Thr_kinase_AS"/>
</dbReference>
<sequence length="1377" mass="154543">MFVVVGDHGRDQVRLQSMFVVAGDHGRDQVRLQSMFVVVGDHGRDQVRLQSMFVVVGDHGRDQVRLESMFVVVGDHGRDQVRLQSMFVVVGDHGRDQVRLQSMFVVVGDHGRDQVRLQSMFVVVGDHGRDQVRLQSMFVVVGDHGRDQVRLQSMFVVVGDHGRDQVRLQSMFVVVGDHGRDQVRLQSMFVVVGDHGRDQVRLQSMFVVVGDHGRDQVRLQSMFVVVGDHGRDQVRLQSMFVVVGDHGRDQVRLQSMFVVVGDHCRDQVRLQSMFVVVGDHGRDQVRLQSMFVVVGDHGRDQVRLQSMFVVVGDHGRDQVVILHHMLSKATVRARPSVLWCYKKELGFSSHRKKRMKQLQKKIKSGKLDVKEDDPFELFVASTNIRYCYYAETHKILGQTFGMCILQDFEALTPNLLARTIETVEGGGVVVILLKTMASLKQLYTMSMDVHARYRTESHQDVVGRFNERNTVRMKLNNLNLLMCLHRDGGGITAECIECEDALSPQEQELRDLKDSLQDTQPVGSIVNCCKTLDQWITDCKKDMIYWEDGLYLGHDSGCLLVEATIVPQGHGMAPHRGVLITVQSTKGDYSIMGIIIDRMNDCIMIITGKVLKGHYGDIDVAVKLYHGAPYAGFQLSSLDSSYHTGGEKAEDNEEQDDIYKIYSTYTIDVDETNSIKAWRAFMEMRQEVLVTSKLNYPTFVSFLGISIRPSLLMCLEFAPLGNFRTSIDKAIVNREPFNKYRDKDKIFPAVFEKEVTYKMLFQIASGLGYLHKNGIIYRDLKSDNILVFSLELDSPVNVKLSDYGISRFCSSGGTVGLVGTPGYQAPEIIEGQSYDEKDYNVDPGFPSVEQLMRDCWARSADKRPSAEDIVSDLWMRSIQFISLKKTFKLPCLLKDGPIDCISFTSDSRKAETIWLWEGSEDGRKYTTLDKYTTKDNNGCVPSGDTLPGSRVTCMCQVDKDIWIGTEGYKIETYSHQCFVKKEKKPLCTFATPYAIATSIQFIKQDSQEDRKVYVTLDTGKVMVFEPVNKTVTIRNSWTNTHTSEALCGWRTTKTLTIGNSPATCMANIPPSGQSRNEIWIGCGGSICVVSNSTCMVEDHVPVQRLVKNTALHTTRMVKSLVYYDDRVWCLINDSAIVIEFDVDLRLPTYILVMDDYSPTGFVVSEYISGISLSGSSESIDMVSSVLKSVDICGSKRPNAGYFNINANFNDVQDEDNSDQVMESGDFENDSDLNECTWNVSDDKADKSEPPPVPKRTPTIKTAPVKLGETPPPVPLRPHRKPPIIPPRSPRPGSRSSSCSSLPKTDVRPKIRVSSSVSGGSQKEESIKVCSIVNVGDTLWVGRNYGDILIVNIGQRNSYQYGEVITVLKSDAFSSHGK</sequence>
<evidence type="ECO:0000313" key="3">
    <source>
        <dbReference type="EMBL" id="CAG2209604.1"/>
    </source>
</evidence>
<dbReference type="PROSITE" id="PS50011">
    <property type="entry name" value="PROTEIN_KINASE_DOM"/>
    <property type="match status" value="1"/>
</dbReference>
<dbReference type="Pfam" id="PF23748">
    <property type="entry name" value="Beta-prop_LRRK2"/>
    <property type="match status" value="1"/>
</dbReference>
<keyword evidence="3" id="KW-0808">Transferase</keyword>
<dbReference type="Pfam" id="PF00069">
    <property type="entry name" value="Pkinase"/>
    <property type="match status" value="1"/>
</dbReference>
<dbReference type="PROSITE" id="PS00108">
    <property type="entry name" value="PROTEIN_KINASE_ST"/>
    <property type="match status" value="1"/>
</dbReference>
<dbReference type="EMBL" id="CAJPWZ010001205">
    <property type="protein sequence ID" value="CAG2209604.1"/>
    <property type="molecule type" value="Genomic_DNA"/>
</dbReference>
<dbReference type="GO" id="GO:0000049">
    <property type="term" value="F:tRNA binding"/>
    <property type="evidence" value="ECO:0007669"/>
    <property type="project" value="TreeGrafter"/>
</dbReference>
<dbReference type="GO" id="GO:0004672">
    <property type="term" value="F:protein kinase activity"/>
    <property type="evidence" value="ECO:0007669"/>
    <property type="project" value="InterPro"/>
</dbReference>
<protein>
    <submittedName>
        <fullName evidence="3">NAT10</fullName>
        <ecNumber evidence="3">2.3.1.-</ecNumber>
    </submittedName>
</protein>
<keyword evidence="4" id="KW-1185">Reference proteome</keyword>
<dbReference type="PANTHER" id="PTHR10925:SF5">
    <property type="entry name" value="RNA CYTIDINE ACETYLTRANSFERASE"/>
    <property type="match status" value="1"/>
</dbReference>
<dbReference type="InterPro" id="IPR032672">
    <property type="entry name" value="TmcA/NAT10/Kre33"/>
</dbReference>
<proteinExistence type="predicted"/>
<keyword evidence="3" id="KW-0012">Acyltransferase</keyword>
<feature type="domain" description="Protein kinase" evidence="2">
    <location>
        <begin position="604"/>
        <end position="963"/>
    </location>
</feature>
<accession>A0A8S3RJP9</accession>
<dbReference type="Pfam" id="PF08351">
    <property type="entry name" value="TmcA_N"/>
    <property type="match status" value="1"/>
</dbReference>
<dbReference type="GO" id="GO:1990883">
    <property type="term" value="F:18S rRNA cytidine N-acetyltransferase activity"/>
    <property type="evidence" value="ECO:0007669"/>
    <property type="project" value="TreeGrafter"/>
</dbReference>
<dbReference type="InterPro" id="IPR056602">
    <property type="entry name" value="Beta-prop_LRRK2"/>
</dbReference>
<dbReference type="Gene3D" id="1.10.510.10">
    <property type="entry name" value="Transferase(Phosphotransferase) domain 1"/>
    <property type="match status" value="1"/>
</dbReference>
<dbReference type="Proteomes" id="UP000683360">
    <property type="component" value="Unassembled WGS sequence"/>
</dbReference>
<dbReference type="InterPro" id="IPR013562">
    <property type="entry name" value="TmcA/NAT10_N"/>
</dbReference>
<gene>
    <name evidence="3" type="ORF">MEDL_23737</name>
</gene>
<evidence type="ECO:0000256" key="1">
    <source>
        <dbReference type="SAM" id="MobiDB-lite"/>
    </source>
</evidence>
<feature type="region of interest" description="Disordered" evidence="1">
    <location>
        <begin position="1213"/>
        <end position="1319"/>
    </location>
</feature>
<name>A0A8S3RJP9_MYTED</name>
<comment type="caution">
    <text evidence="3">The sequence shown here is derived from an EMBL/GenBank/DDBJ whole genome shotgun (WGS) entry which is preliminary data.</text>
</comment>
<evidence type="ECO:0000259" key="2">
    <source>
        <dbReference type="PROSITE" id="PS50011"/>
    </source>
</evidence>
<dbReference type="InterPro" id="IPR000719">
    <property type="entry name" value="Prot_kinase_dom"/>
</dbReference>
<organism evidence="3 4">
    <name type="scientific">Mytilus edulis</name>
    <name type="common">Blue mussel</name>
    <dbReference type="NCBI Taxonomy" id="6550"/>
    <lineage>
        <taxon>Eukaryota</taxon>
        <taxon>Metazoa</taxon>
        <taxon>Spiralia</taxon>
        <taxon>Lophotrochozoa</taxon>
        <taxon>Mollusca</taxon>
        <taxon>Bivalvia</taxon>
        <taxon>Autobranchia</taxon>
        <taxon>Pteriomorphia</taxon>
        <taxon>Mytilida</taxon>
        <taxon>Mytiloidea</taxon>
        <taxon>Mytilidae</taxon>
        <taxon>Mytilinae</taxon>
        <taxon>Mytilus</taxon>
    </lineage>
</organism>
<dbReference type="Gene3D" id="3.40.50.11040">
    <property type="match status" value="1"/>
</dbReference>